<evidence type="ECO:0000313" key="2">
    <source>
        <dbReference type="Proteomes" id="UP000234681"/>
    </source>
</evidence>
<reference evidence="1 2" key="1">
    <citation type="submission" date="2005-07" db="EMBL/GenBank/DDBJ databases">
        <authorList>
            <person name="Mural R.J."/>
            <person name="Li P.W."/>
            <person name="Adams M.D."/>
            <person name="Amanatides P.G."/>
            <person name="Baden-Tillson H."/>
            <person name="Barnstead M."/>
            <person name="Chin S.H."/>
            <person name="Dew I."/>
            <person name="Evans C.A."/>
            <person name="Ferriera S."/>
            <person name="Flanigan M."/>
            <person name="Fosler C."/>
            <person name="Glodek A."/>
            <person name="Gu Z."/>
            <person name="Holt R.A."/>
            <person name="Jennings D."/>
            <person name="Kraft C.L."/>
            <person name="Lu F."/>
            <person name="Nguyen T."/>
            <person name="Nusskern D.R."/>
            <person name="Pfannkoch C.M."/>
            <person name="Sitter C."/>
            <person name="Sutton G.G."/>
            <person name="Venter J.C."/>
            <person name="Wang Z."/>
            <person name="Woodage T."/>
            <person name="Zheng X.H."/>
            <person name="Zhong F."/>
        </authorList>
    </citation>
    <scope>NUCLEOTIDE SEQUENCE [LARGE SCALE GENOMIC DNA]</scope>
    <source>
        <strain>BN</strain>
        <strain evidence="2">Sprague-Dawley</strain>
    </source>
</reference>
<dbReference type="EMBL" id="CH473948">
    <property type="protein sequence ID" value="EDM05649.1"/>
    <property type="molecule type" value="Genomic_DNA"/>
</dbReference>
<sequence>MEVFLKIEHRKT</sequence>
<dbReference type="Proteomes" id="UP000234681">
    <property type="component" value="Chromosome 10"/>
</dbReference>
<feature type="non-terminal residue" evidence="1">
    <location>
        <position position="12"/>
    </location>
</feature>
<protein>
    <submittedName>
        <fullName evidence="1">RCG33585</fullName>
    </submittedName>
</protein>
<evidence type="ECO:0000313" key="1">
    <source>
        <dbReference type="EMBL" id="EDM05649.1"/>
    </source>
</evidence>
<organism evidence="1 2">
    <name type="scientific">Rattus norvegicus</name>
    <name type="common">Rat</name>
    <dbReference type="NCBI Taxonomy" id="10116"/>
    <lineage>
        <taxon>Eukaryota</taxon>
        <taxon>Metazoa</taxon>
        <taxon>Chordata</taxon>
        <taxon>Craniata</taxon>
        <taxon>Vertebrata</taxon>
        <taxon>Euteleostomi</taxon>
        <taxon>Mammalia</taxon>
        <taxon>Eutheria</taxon>
        <taxon>Euarchontoglires</taxon>
        <taxon>Glires</taxon>
        <taxon>Rodentia</taxon>
        <taxon>Myomorpha</taxon>
        <taxon>Muroidea</taxon>
        <taxon>Muridae</taxon>
        <taxon>Murinae</taxon>
        <taxon>Rattus</taxon>
    </lineage>
</organism>
<accession>A6HHZ4</accession>
<gene>
    <name evidence="1" type="ORF">rCG_33585</name>
</gene>
<proteinExistence type="predicted"/>
<name>A6HHZ4_RAT</name>